<dbReference type="Pfam" id="PF12937">
    <property type="entry name" value="F-box-like"/>
    <property type="match status" value="1"/>
</dbReference>
<dbReference type="Proteomes" id="UP000749646">
    <property type="component" value="Unassembled WGS sequence"/>
</dbReference>
<evidence type="ECO:0000313" key="2">
    <source>
        <dbReference type="EMBL" id="KAF9923180.1"/>
    </source>
</evidence>
<comment type="caution">
    <text evidence="2">The sequence shown here is derived from an EMBL/GenBank/DDBJ whole genome shotgun (WGS) entry which is preliminary data.</text>
</comment>
<dbReference type="Gene3D" id="3.80.10.10">
    <property type="entry name" value="Ribonuclease Inhibitor"/>
    <property type="match status" value="1"/>
</dbReference>
<accession>A0A9P6LQJ3</accession>
<keyword evidence="3" id="KW-1185">Reference proteome</keyword>
<dbReference type="InterPro" id="IPR036047">
    <property type="entry name" value="F-box-like_dom_sf"/>
</dbReference>
<evidence type="ECO:0000313" key="3">
    <source>
        <dbReference type="Proteomes" id="UP000749646"/>
    </source>
</evidence>
<proteinExistence type="predicted"/>
<name>A0A9P6LQJ3_9FUNG</name>
<reference evidence="2" key="1">
    <citation type="journal article" date="2020" name="Fungal Divers.">
        <title>Resolving the Mortierellaceae phylogeny through synthesis of multi-gene phylogenetics and phylogenomics.</title>
        <authorList>
            <person name="Vandepol N."/>
            <person name="Liber J."/>
            <person name="Desiro A."/>
            <person name="Na H."/>
            <person name="Kennedy M."/>
            <person name="Barry K."/>
            <person name="Grigoriev I.V."/>
            <person name="Miller A.N."/>
            <person name="O'Donnell K."/>
            <person name="Stajich J.E."/>
            <person name="Bonito G."/>
        </authorList>
    </citation>
    <scope>NUCLEOTIDE SEQUENCE</scope>
    <source>
        <strain evidence="2">MES-2147</strain>
    </source>
</reference>
<evidence type="ECO:0000259" key="1">
    <source>
        <dbReference type="Pfam" id="PF12937"/>
    </source>
</evidence>
<organism evidence="2 3">
    <name type="scientific">Modicella reniformis</name>
    <dbReference type="NCBI Taxonomy" id="1440133"/>
    <lineage>
        <taxon>Eukaryota</taxon>
        <taxon>Fungi</taxon>
        <taxon>Fungi incertae sedis</taxon>
        <taxon>Mucoromycota</taxon>
        <taxon>Mortierellomycotina</taxon>
        <taxon>Mortierellomycetes</taxon>
        <taxon>Mortierellales</taxon>
        <taxon>Mortierellaceae</taxon>
        <taxon>Modicella</taxon>
    </lineage>
</organism>
<sequence length="467" mass="53556">MEKPTPISVPELCGLIVESLDRKDLVRCVRVCKLWNATFLPFIWRSIKAGENDWPLDLWALEKHRHHVQEVLFNDLHGSQIEILSMELPNVLCLEIITNNVPTEFVEKKPRLIQLAMNDASPMDPIAFWKAVAGLQHLRHLDFVFMEVQKDVIERFWDICERLDTIRLYLTGVAAAPDKSKTLSQVKTLDISMLRGVTSMGCLALFSQCPNLTTMRWNGHSPLFPKATLLSSTVEATWPSLEALDLSTISDRDLSEILKGMRTVKELRARNSDFRDLSFEALRRHLPELQILCIKESREKNGFPAKVISEVLATCTKLRILNGTFVDAEAFLKDERPWVCNNSLTTLSLGFKFEGTCPRNTQPYIFERLSELFSLESLDISGPSHGLCLRLPRGLARLATLKRLRTLNFSETMQRIDVREAKWMLSHWTMLESVVGRLSYYEDRDEELLPRLRVLAETDDLEDSDTD</sequence>
<dbReference type="InterPro" id="IPR001810">
    <property type="entry name" value="F-box_dom"/>
</dbReference>
<dbReference type="OrthoDB" id="2371713at2759"/>
<protein>
    <recommendedName>
        <fullName evidence="1">F-box domain-containing protein</fullName>
    </recommendedName>
</protein>
<dbReference type="AlphaFoldDB" id="A0A9P6LQJ3"/>
<feature type="domain" description="F-box" evidence="1">
    <location>
        <begin position="10"/>
        <end position="47"/>
    </location>
</feature>
<dbReference type="EMBL" id="JAAAHW010010742">
    <property type="protein sequence ID" value="KAF9923180.1"/>
    <property type="molecule type" value="Genomic_DNA"/>
</dbReference>
<dbReference type="SUPFAM" id="SSF81383">
    <property type="entry name" value="F-box domain"/>
    <property type="match status" value="1"/>
</dbReference>
<gene>
    <name evidence="2" type="ORF">BGZ65_009070</name>
</gene>
<dbReference type="SUPFAM" id="SSF52047">
    <property type="entry name" value="RNI-like"/>
    <property type="match status" value="1"/>
</dbReference>
<dbReference type="InterPro" id="IPR032675">
    <property type="entry name" value="LRR_dom_sf"/>
</dbReference>